<keyword evidence="4" id="KW-0413">Isomerase</keyword>
<feature type="chain" id="PRO_5046904558" description="peptidylprolyl isomerase" evidence="6">
    <location>
        <begin position="20"/>
        <end position="300"/>
    </location>
</feature>
<dbReference type="EMBL" id="JAVRHZ010000003">
    <property type="protein sequence ID" value="MDT0555723.1"/>
    <property type="molecule type" value="Genomic_DNA"/>
</dbReference>
<dbReference type="PROSITE" id="PS50059">
    <property type="entry name" value="FKBP_PPIASE"/>
    <property type="match status" value="1"/>
</dbReference>
<dbReference type="SUPFAM" id="SSF54534">
    <property type="entry name" value="FKBP-like"/>
    <property type="match status" value="1"/>
</dbReference>
<dbReference type="Proteomes" id="UP001254488">
    <property type="component" value="Unassembled WGS sequence"/>
</dbReference>
<dbReference type="Gene3D" id="3.10.50.40">
    <property type="match status" value="1"/>
</dbReference>
<evidence type="ECO:0000313" key="9">
    <source>
        <dbReference type="Proteomes" id="UP001254488"/>
    </source>
</evidence>
<dbReference type="InterPro" id="IPR001179">
    <property type="entry name" value="PPIase_FKBP_dom"/>
</dbReference>
<dbReference type="InterPro" id="IPR046357">
    <property type="entry name" value="PPIase_dom_sf"/>
</dbReference>
<evidence type="ECO:0000256" key="4">
    <source>
        <dbReference type="PROSITE-ProRule" id="PRU00277"/>
    </source>
</evidence>
<keyword evidence="6" id="KW-0732">Signal</keyword>
<keyword evidence="9" id="KW-1185">Reference proteome</keyword>
<evidence type="ECO:0000256" key="1">
    <source>
        <dbReference type="ARBA" id="ARBA00000971"/>
    </source>
</evidence>
<evidence type="ECO:0000256" key="6">
    <source>
        <dbReference type="SAM" id="SignalP"/>
    </source>
</evidence>
<accession>A0ABU2YC24</accession>
<protein>
    <recommendedName>
        <fullName evidence="2 4">peptidylprolyl isomerase</fullName>
        <ecNumber evidence="2 4">5.2.1.8</ecNumber>
    </recommendedName>
</protein>
<comment type="caution">
    <text evidence="8">The sequence shown here is derived from an EMBL/GenBank/DDBJ whole genome shotgun (WGS) entry which is preliminary data.</text>
</comment>
<dbReference type="EC" id="5.2.1.8" evidence="2 4"/>
<evidence type="ECO:0000313" key="8">
    <source>
        <dbReference type="EMBL" id="MDT0555723.1"/>
    </source>
</evidence>
<evidence type="ECO:0000256" key="5">
    <source>
        <dbReference type="SAM" id="MobiDB-lite"/>
    </source>
</evidence>
<evidence type="ECO:0000256" key="2">
    <source>
        <dbReference type="ARBA" id="ARBA00013194"/>
    </source>
</evidence>
<feature type="compositionally biased region" description="Acidic residues" evidence="5">
    <location>
        <begin position="287"/>
        <end position="300"/>
    </location>
</feature>
<feature type="domain" description="PPIase FKBP-type" evidence="7">
    <location>
        <begin position="124"/>
        <end position="223"/>
    </location>
</feature>
<reference evidence="8 9" key="1">
    <citation type="submission" date="2023-09" db="EMBL/GenBank/DDBJ databases">
        <authorList>
            <person name="Rey-Velasco X."/>
        </authorList>
    </citation>
    <scope>NUCLEOTIDE SEQUENCE [LARGE SCALE GENOMIC DNA]</scope>
    <source>
        <strain evidence="8 9">W242</strain>
    </source>
</reference>
<organism evidence="8 9">
    <name type="scientific">Patiriisocius hiemis</name>
    <dbReference type="NCBI Taxonomy" id="3075604"/>
    <lineage>
        <taxon>Bacteria</taxon>
        <taxon>Pseudomonadati</taxon>
        <taxon>Bacteroidota</taxon>
        <taxon>Flavobacteriia</taxon>
        <taxon>Flavobacteriales</taxon>
        <taxon>Flavobacteriaceae</taxon>
        <taxon>Patiriisocius</taxon>
    </lineage>
</organism>
<evidence type="ECO:0000259" key="7">
    <source>
        <dbReference type="PROSITE" id="PS50059"/>
    </source>
</evidence>
<feature type="region of interest" description="Disordered" evidence="5">
    <location>
        <begin position="238"/>
        <end position="300"/>
    </location>
</feature>
<feature type="signal peptide" evidence="6">
    <location>
        <begin position="1"/>
        <end position="19"/>
    </location>
</feature>
<feature type="compositionally biased region" description="Acidic residues" evidence="5">
    <location>
        <begin position="244"/>
        <end position="280"/>
    </location>
</feature>
<evidence type="ECO:0000256" key="3">
    <source>
        <dbReference type="ARBA" id="ARBA00023110"/>
    </source>
</evidence>
<proteinExistence type="predicted"/>
<keyword evidence="3 4" id="KW-0697">Rotamase</keyword>
<gene>
    <name evidence="8" type="ORF">RM538_06885</name>
</gene>
<name>A0ABU2YC24_9FLAO</name>
<sequence>MKKVIYLFAICLASLVVFNSCNNDDDGPETVPLRDRTEEATAAQLEIEEYLETHFYNYEDFENPSAEFDFKIVFDTIAGENANKIPLIEQVSSKMVRDRLEEGLMYKLYFLKVIQGGGESPNFPDIVNNTYEGRLLDNTLFDSSTIPVRFDLTNVINGYQDIAKEFNGASNIIQNPDGSLDFEDFGVGAMFIPSGLGYFGSGQGSIIEPYDQLIFTFQLYTVEAGDQDNDGILSINEDLNNNGLEEDDDTDEDGLPNYFDNDDDNDGILTSDEIEIDDDGNITFPDADGDGTPDYLDSDS</sequence>
<comment type="catalytic activity">
    <reaction evidence="1 4">
        <text>[protein]-peptidylproline (omega=180) = [protein]-peptidylproline (omega=0)</text>
        <dbReference type="Rhea" id="RHEA:16237"/>
        <dbReference type="Rhea" id="RHEA-COMP:10747"/>
        <dbReference type="Rhea" id="RHEA-COMP:10748"/>
        <dbReference type="ChEBI" id="CHEBI:83833"/>
        <dbReference type="ChEBI" id="CHEBI:83834"/>
        <dbReference type="EC" id="5.2.1.8"/>
    </reaction>
</comment>
<dbReference type="RefSeq" id="WP_311332679.1">
    <property type="nucleotide sequence ID" value="NZ_JAVRHZ010000003.1"/>
</dbReference>